<proteinExistence type="predicted"/>
<dbReference type="Gene3D" id="3.40.50.2000">
    <property type="entry name" value="Glycogen Phosphorylase B"/>
    <property type="match status" value="2"/>
</dbReference>
<dbReference type="GO" id="GO:0008713">
    <property type="term" value="F:ADP-heptose-lipopolysaccharide heptosyltransferase activity"/>
    <property type="evidence" value="ECO:0007669"/>
    <property type="project" value="TreeGrafter"/>
</dbReference>
<evidence type="ECO:0000313" key="3">
    <source>
        <dbReference type="EMBL" id="MBP2703066.1"/>
    </source>
</evidence>
<evidence type="ECO:0000256" key="1">
    <source>
        <dbReference type="ARBA" id="ARBA00022676"/>
    </source>
</evidence>
<dbReference type="InterPro" id="IPR002201">
    <property type="entry name" value="Glyco_trans_9"/>
</dbReference>
<dbReference type="PANTHER" id="PTHR30160:SF1">
    <property type="entry name" value="LIPOPOLYSACCHARIDE 1,2-N-ACETYLGLUCOSAMINETRANSFERASE-RELATED"/>
    <property type="match status" value="1"/>
</dbReference>
<dbReference type="Proteomes" id="UP000674234">
    <property type="component" value="Unassembled WGS sequence"/>
</dbReference>
<sequence length="343" mass="35520">MTGTVLVVRPDNAGDVLLAGPAVRAVAARAAEVVLLAGPNGRAAAELLPGVDRVLEWRTPWIDPERVPMTGPHASELIERVGRIEPEAALILTSFHQSALPMALLLRLAGVPSIAAISADYPGSLLDVRHMVDEDLDVPEAERMLGLARAAGFELPPGDPGRLAVRRPLPEVDHLTGPPGYVVVHPGTTAPARAWPPERWIEAVEELIEAGERVVVTGGLGERDLTATVGGPKALDLGGQTTFAELAAVLAGASVVVAANTGPAHLAAAVGTPVVSLFAPVVPAARWAPYGVPSVLLGDQHAPCRGTRARVCPVAGHPCLSSVRGAQVVEAVRRLAAGKERVA</sequence>
<name>A0A940WCS1_9ACTN</name>
<dbReference type="GO" id="GO:0009244">
    <property type="term" value="P:lipopolysaccharide core region biosynthetic process"/>
    <property type="evidence" value="ECO:0007669"/>
    <property type="project" value="TreeGrafter"/>
</dbReference>
<dbReference type="RefSeq" id="WP_210154376.1">
    <property type="nucleotide sequence ID" value="NZ_JAFCNB010000002.1"/>
</dbReference>
<keyword evidence="2" id="KW-0808">Transferase</keyword>
<accession>A0A940WCS1</accession>
<gene>
    <name evidence="3" type="ORF">JOL79_04525</name>
</gene>
<evidence type="ECO:0000313" key="4">
    <source>
        <dbReference type="Proteomes" id="UP000674234"/>
    </source>
</evidence>
<comment type="caution">
    <text evidence="3">The sequence shown here is derived from an EMBL/GenBank/DDBJ whole genome shotgun (WGS) entry which is preliminary data.</text>
</comment>
<dbReference type="CDD" id="cd03789">
    <property type="entry name" value="GT9_LPS_heptosyltransferase"/>
    <property type="match status" value="1"/>
</dbReference>
<evidence type="ECO:0000256" key="2">
    <source>
        <dbReference type="ARBA" id="ARBA00022679"/>
    </source>
</evidence>
<dbReference type="GO" id="GO:0005829">
    <property type="term" value="C:cytosol"/>
    <property type="evidence" value="ECO:0007669"/>
    <property type="project" value="TreeGrafter"/>
</dbReference>
<dbReference type="AlphaFoldDB" id="A0A940WCS1"/>
<dbReference type="Pfam" id="PF01075">
    <property type="entry name" value="Glyco_transf_9"/>
    <property type="match status" value="1"/>
</dbReference>
<protein>
    <submittedName>
        <fullName evidence="3">Glycosyltransferase family 9 protein</fullName>
    </submittedName>
</protein>
<keyword evidence="1" id="KW-0328">Glycosyltransferase</keyword>
<keyword evidence="4" id="KW-1185">Reference proteome</keyword>
<dbReference type="InterPro" id="IPR051199">
    <property type="entry name" value="LPS_LOS_Heptosyltrfase"/>
</dbReference>
<reference evidence="3" key="1">
    <citation type="submission" date="2021-02" db="EMBL/GenBank/DDBJ databases">
        <title>Draft genome sequence of Microbispora sp. RL4-1S isolated from rice leaves in Thailand.</title>
        <authorList>
            <person name="Muangham S."/>
            <person name="Duangmal K."/>
        </authorList>
    </citation>
    <scope>NUCLEOTIDE SEQUENCE</scope>
    <source>
        <strain evidence="3">RL4-1S</strain>
    </source>
</reference>
<dbReference type="PANTHER" id="PTHR30160">
    <property type="entry name" value="TETRAACYLDISACCHARIDE 4'-KINASE-RELATED"/>
    <property type="match status" value="1"/>
</dbReference>
<organism evidence="3 4">
    <name type="scientific">Microbispora oryzae</name>
    <dbReference type="NCBI Taxonomy" id="2806554"/>
    <lineage>
        <taxon>Bacteria</taxon>
        <taxon>Bacillati</taxon>
        <taxon>Actinomycetota</taxon>
        <taxon>Actinomycetes</taxon>
        <taxon>Streptosporangiales</taxon>
        <taxon>Streptosporangiaceae</taxon>
        <taxon>Microbispora</taxon>
    </lineage>
</organism>
<dbReference type="EMBL" id="JAFCNB010000002">
    <property type="protein sequence ID" value="MBP2703066.1"/>
    <property type="molecule type" value="Genomic_DNA"/>
</dbReference>
<dbReference type="SUPFAM" id="SSF53756">
    <property type="entry name" value="UDP-Glycosyltransferase/glycogen phosphorylase"/>
    <property type="match status" value="1"/>
</dbReference>